<keyword evidence="11" id="KW-1185">Reference proteome</keyword>
<sequence>MAIDSSALVAIILGESDAELFLDANAAAPEAAVSAASLTEALIVVTARQGNAAADDLHALVADLEVDVAAFDEDQAVTAHRAWRRFGKGRHTAALNVGDAMAYACAAQRGAPLLFKGRTSRRLISVRFSESGAPFVRPIRWS</sequence>
<protein>
    <recommendedName>
        <fullName evidence="8">Ribonuclease VapC</fullName>
        <shortName evidence="8">RNase VapC</shortName>
        <ecNumber evidence="8">3.1.-.-</ecNumber>
    </recommendedName>
    <alternativeName>
        <fullName evidence="8">Toxin VapC</fullName>
    </alternativeName>
</protein>
<proteinExistence type="inferred from homology"/>
<evidence type="ECO:0000256" key="4">
    <source>
        <dbReference type="ARBA" id="ARBA00022723"/>
    </source>
</evidence>
<evidence type="ECO:0000256" key="8">
    <source>
        <dbReference type="HAMAP-Rule" id="MF_00265"/>
    </source>
</evidence>
<evidence type="ECO:0000256" key="5">
    <source>
        <dbReference type="ARBA" id="ARBA00022801"/>
    </source>
</evidence>
<dbReference type="InterPro" id="IPR002716">
    <property type="entry name" value="PIN_dom"/>
</dbReference>
<feature type="binding site" evidence="8">
    <location>
        <position position="4"/>
    </location>
    <ligand>
        <name>Mg(2+)</name>
        <dbReference type="ChEBI" id="CHEBI:18420"/>
    </ligand>
</feature>
<dbReference type="PANTHER" id="PTHR33653">
    <property type="entry name" value="RIBONUCLEASE VAPC2"/>
    <property type="match status" value="1"/>
</dbReference>
<keyword evidence="8" id="KW-0800">Toxin</keyword>
<dbReference type="Gene3D" id="3.40.50.1010">
    <property type="entry name" value="5'-nuclease"/>
    <property type="match status" value="1"/>
</dbReference>
<evidence type="ECO:0000256" key="7">
    <source>
        <dbReference type="ARBA" id="ARBA00038093"/>
    </source>
</evidence>
<dbReference type="CDD" id="cd09871">
    <property type="entry name" value="PIN_MtVapC28-VapC30-like"/>
    <property type="match status" value="1"/>
</dbReference>
<dbReference type="Pfam" id="PF01850">
    <property type="entry name" value="PIN"/>
    <property type="match status" value="1"/>
</dbReference>
<dbReference type="EMBL" id="BAAAPN010000017">
    <property type="protein sequence ID" value="GAA1748474.1"/>
    <property type="molecule type" value="Genomic_DNA"/>
</dbReference>
<evidence type="ECO:0000256" key="3">
    <source>
        <dbReference type="ARBA" id="ARBA00022722"/>
    </source>
</evidence>
<name>A0ABN2K540_9MICO</name>
<feature type="binding site" evidence="8">
    <location>
        <position position="99"/>
    </location>
    <ligand>
        <name>Mg(2+)</name>
        <dbReference type="ChEBI" id="CHEBI:18420"/>
    </ligand>
</feature>
<dbReference type="RefSeq" id="WP_344061971.1">
    <property type="nucleotide sequence ID" value="NZ_BAAAPN010000017.1"/>
</dbReference>
<organism evidence="10 11">
    <name type="scientific">Nostocoides vanveenii</name>
    <dbReference type="NCBI Taxonomy" id="330835"/>
    <lineage>
        <taxon>Bacteria</taxon>
        <taxon>Bacillati</taxon>
        <taxon>Actinomycetota</taxon>
        <taxon>Actinomycetes</taxon>
        <taxon>Micrococcales</taxon>
        <taxon>Intrasporangiaceae</taxon>
        <taxon>Nostocoides</taxon>
    </lineage>
</organism>
<evidence type="ECO:0000256" key="1">
    <source>
        <dbReference type="ARBA" id="ARBA00001946"/>
    </source>
</evidence>
<comment type="cofactor">
    <cofactor evidence="1 8">
        <name>Mg(2+)</name>
        <dbReference type="ChEBI" id="CHEBI:18420"/>
    </cofactor>
</comment>
<evidence type="ECO:0000256" key="6">
    <source>
        <dbReference type="ARBA" id="ARBA00022842"/>
    </source>
</evidence>
<gene>
    <name evidence="8" type="primary">vapC</name>
    <name evidence="10" type="ORF">GCM10009810_06270</name>
</gene>
<keyword evidence="6 8" id="KW-0460">Magnesium</keyword>
<dbReference type="PANTHER" id="PTHR33653:SF1">
    <property type="entry name" value="RIBONUCLEASE VAPC2"/>
    <property type="match status" value="1"/>
</dbReference>
<evidence type="ECO:0000259" key="9">
    <source>
        <dbReference type="Pfam" id="PF01850"/>
    </source>
</evidence>
<dbReference type="EC" id="3.1.-.-" evidence="8"/>
<dbReference type="HAMAP" id="MF_00265">
    <property type="entry name" value="VapC_Nob1"/>
    <property type="match status" value="1"/>
</dbReference>
<evidence type="ECO:0000313" key="10">
    <source>
        <dbReference type="EMBL" id="GAA1748474.1"/>
    </source>
</evidence>
<accession>A0ABN2K540</accession>
<comment type="similarity">
    <text evidence="7 8">Belongs to the PINc/VapC protein family.</text>
</comment>
<feature type="domain" description="PIN" evidence="9">
    <location>
        <begin position="2"/>
        <end position="117"/>
    </location>
</feature>
<keyword evidence="3 8" id="KW-0540">Nuclease</keyword>
<evidence type="ECO:0000256" key="2">
    <source>
        <dbReference type="ARBA" id="ARBA00022649"/>
    </source>
</evidence>
<comment type="function">
    <text evidence="8">Toxic component of a toxin-antitoxin (TA) system. An RNase.</text>
</comment>
<keyword evidence="4 8" id="KW-0479">Metal-binding</keyword>
<dbReference type="Proteomes" id="UP001501475">
    <property type="component" value="Unassembled WGS sequence"/>
</dbReference>
<dbReference type="InterPro" id="IPR022907">
    <property type="entry name" value="VapC_family"/>
</dbReference>
<comment type="caution">
    <text evidence="10">The sequence shown here is derived from an EMBL/GenBank/DDBJ whole genome shotgun (WGS) entry which is preliminary data.</text>
</comment>
<reference evidence="10 11" key="1">
    <citation type="journal article" date="2019" name="Int. J. Syst. Evol. Microbiol.">
        <title>The Global Catalogue of Microorganisms (GCM) 10K type strain sequencing project: providing services to taxonomists for standard genome sequencing and annotation.</title>
        <authorList>
            <consortium name="The Broad Institute Genomics Platform"/>
            <consortium name="The Broad Institute Genome Sequencing Center for Infectious Disease"/>
            <person name="Wu L."/>
            <person name="Ma J."/>
        </authorList>
    </citation>
    <scope>NUCLEOTIDE SEQUENCE [LARGE SCALE GENOMIC DNA]</scope>
    <source>
        <strain evidence="10 11">JCM 15591</strain>
    </source>
</reference>
<keyword evidence="5 8" id="KW-0378">Hydrolase</keyword>
<dbReference type="InterPro" id="IPR029060">
    <property type="entry name" value="PIN-like_dom_sf"/>
</dbReference>
<keyword evidence="2 8" id="KW-1277">Toxin-antitoxin system</keyword>
<evidence type="ECO:0000313" key="11">
    <source>
        <dbReference type="Proteomes" id="UP001501475"/>
    </source>
</evidence>
<dbReference type="SUPFAM" id="SSF88723">
    <property type="entry name" value="PIN domain-like"/>
    <property type="match status" value="1"/>
</dbReference>
<dbReference type="InterPro" id="IPR050556">
    <property type="entry name" value="Type_II_TA_system_RNase"/>
</dbReference>